<evidence type="ECO:0000313" key="1">
    <source>
        <dbReference type="EMBL" id="OOF99183.1"/>
    </source>
</evidence>
<dbReference type="STRING" id="602072.A0A1R3RXG7"/>
<reference evidence="2" key="1">
    <citation type="journal article" date="2017" name="Genome Biol.">
        <title>Comparative genomics reveals high biological diversity and specific adaptations in the industrially and medically important fungal genus Aspergillus.</title>
        <authorList>
            <person name="de Vries R.P."/>
            <person name="Riley R."/>
            <person name="Wiebenga A."/>
            <person name="Aguilar-Osorio G."/>
            <person name="Amillis S."/>
            <person name="Uchima C.A."/>
            <person name="Anderluh G."/>
            <person name="Asadollahi M."/>
            <person name="Askin M."/>
            <person name="Barry K."/>
            <person name="Battaglia E."/>
            <person name="Bayram O."/>
            <person name="Benocci T."/>
            <person name="Braus-Stromeyer S.A."/>
            <person name="Caldana C."/>
            <person name="Canovas D."/>
            <person name="Cerqueira G.C."/>
            <person name="Chen F."/>
            <person name="Chen W."/>
            <person name="Choi C."/>
            <person name="Clum A."/>
            <person name="Dos Santos R.A."/>
            <person name="Damasio A.R."/>
            <person name="Diallinas G."/>
            <person name="Emri T."/>
            <person name="Fekete E."/>
            <person name="Flipphi M."/>
            <person name="Freyberg S."/>
            <person name="Gallo A."/>
            <person name="Gournas C."/>
            <person name="Habgood R."/>
            <person name="Hainaut M."/>
            <person name="Harispe M.L."/>
            <person name="Henrissat B."/>
            <person name="Hilden K.S."/>
            <person name="Hope R."/>
            <person name="Hossain A."/>
            <person name="Karabika E."/>
            <person name="Karaffa L."/>
            <person name="Karanyi Z."/>
            <person name="Krasevec N."/>
            <person name="Kuo A."/>
            <person name="Kusch H."/>
            <person name="LaButti K."/>
            <person name="Lagendijk E.L."/>
            <person name="Lapidus A."/>
            <person name="Levasseur A."/>
            <person name="Lindquist E."/>
            <person name="Lipzen A."/>
            <person name="Logrieco A.F."/>
            <person name="MacCabe A."/>
            <person name="Maekelae M.R."/>
            <person name="Malavazi I."/>
            <person name="Melin P."/>
            <person name="Meyer V."/>
            <person name="Mielnichuk N."/>
            <person name="Miskei M."/>
            <person name="Molnar A.P."/>
            <person name="Mule G."/>
            <person name="Ngan C.Y."/>
            <person name="Orejas M."/>
            <person name="Orosz E."/>
            <person name="Ouedraogo J.P."/>
            <person name="Overkamp K.M."/>
            <person name="Park H.-S."/>
            <person name="Perrone G."/>
            <person name="Piumi F."/>
            <person name="Punt P.J."/>
            <person name="Ram A.F."/>
            <person name="Ramon A."/>
            <person name="Rauscher S."/>
            <person name="Record E."/>
            <person name="Riano-Pachon D.M."/>
            <person name="Robert V."/>
            <person name="Roehrig J."/>
            <person name="Ruller R."/>
            <person name="Salamov A."/>
            <person name="Salih N.S."/>
            <person name="Samson R.A."/>
            <person name="Sandor E."/>
            <person name="Sanguinetti M."/>
            <person name="Schuetze T."/>
            <person name="Sepcic K."/>
            <person name="Shelest E."/>
            <person name="Sherlock G."/>
            <person name="Sophianopoulou V."/>
            <person name="Squina F.M."/>
            <person name="Sun H."/>
            <person name="Susca A."/>
            <person name="Todd R.B."/>
            <person name="Tsang A."/>
            <person name="Unkles S.E."/>
            <person name="van de Wiele N."/>
            <person name="van Rossen-Uffink D."/>
            <person name="Oliveira J.V."/>
            <person name="Vesth T.C."/>
            <person name="Visser J."/>
            <person name="Yu J.-H."/>
            <person name="Zhou M."/>
            <person name="Andersen M.R."/>
            <person name="Archer D.B."/>
            <person name="Baker S.E."/>
            <person name="Benoit I."/>
            <person name="Brakhage A.A."/>
            <person name="Braus G.H."/>
            <person name="Fischer R."/>
            <person name="Frisvad J.C."/>
            <person name="Goldman G.H."/>
            <person name="Houbraken J."/>
            <person name="Oakley B."/>
            <person name="Pocsi I."/>
            <person name="Scazzocchio C."/>
            <person name="Seiboth B."/>
            <person name="vanKuyk P.A."/>
            <person name="Wortman J."/>
            <person name="Dyer P.S."/>
            <person name="Grigoriev I.V."/>
        </authorList>
    </citation>
    <scope>NUCLEOTIDE SEQUENCE [LARGE SCALE GENOMIC DNA]</scope>
    <source>
        <strain evidence="2">ITEM 5010</strain>
    </source>
</reference>
<feature type="non-terminal residue" evidence="1">
    <location>
        <position position="155"/>
    </location>
</feature>
<proteinExistence type="predicted"/>
<accession>A0A1R3RXG7</accession>
<organism evidence="1 2">
    <name type="scientific">Aspergillus carbonarius (strain ITEM 5010)</name>
    <dbReference type="NCBI Taxonomy" id="602072"/>
    <lineage>
        <taxon>Eukaryota</taxon>
        <taxon>Fungi</taxon>
        <taxon>Dikarya</taxon>
        <taxon>Ascomycota</taxon>
        <taxon>Pezizomycotina</taxon>
        <taxon>Eurotiomycetes</taxon>
        <taxon>Eurotiomycetidae</taxon>
        <taxon>Eurotiales</taxon>
        <taxon>Aspergillaceae</taxon>
        <taxon>Aspergillus</taxon>
        <taxon>Aspergillus subgen. Circumdati</taxon>
    </lineage>
</organism>
<dbReference type="OrthoDB" id="5986190at2759"/>
<dbReference type="VEuPathDB" id="FungiDB:ASPCADRAFT_204848"/>
<dbReference type="EMBL" id="KV907495">
    <property type="protein sequence ID" value="OOF99183.1"/>
    <property type="molecule type" value="Genomic_DNA"/>
</dbReference>
<evidence type="ECO:0000313" key="2">
    <source>
        <dbReference type="Proteomes" id="UP000188318"/>
    </source>
</evidence>
<dbReference type="AlphaFoldDB" id="A0A1R3RXG7"/>
<name>A0A1R3RXG7_ASPC5</name>
<dbReference type="Proteomes" id="UP000188318">
    <property type="component" value="Unassembled WGS sequence"/>
</dbReference>
<sequence length="155" mass="17968">MLNFRDTFLAGMITDRDLPLEREQIETFFPDHPALVGMFDTVQCGFCPVTICCTRSVQSVPRKCRLPFVEPPTRLGVGGFGEVDLVAIAPRYWKGDEGADYDVVYKVACKRFRSNKDFSKEAENLRILKNSLTRQDHILHHYTTLFHDPYHYIFF</sequence>
<keyword evidence="2" id="KW-1185">Reference proteome</keyword>
<protein>
    <submittedName>
        <fullName evidence="1">Uncharacterized protein</fullName>
    </submittedName>
</protein>
<gene>
    <name evidence="1" type="ORF">ASPCADRAFT_204848</name>
</gene>